<protein>
    <submittedName>
        <fullName evidence="1">HAD hydrolase, IA, variant 1 family protein</fullName>
    </submittedName>
</protein>
<dbReference type="GO" id="GO:0016787">
    <property type="term" value="F:hydrolase activity"/>
    <property type="evidence" value="ECO:0007669"/>
    <property type="project" value="UniProtKB-KW"/>
</dbReference>
<dbReference type="InterPro" id="IPR041492">
    <property type="entry name" value="HAD_2"/>
</dbReference>
<dbReference type="Pfam" id="PF13419">
    <property type="entry name" value="HAD_2"/>
    <property type="match status" value="1"/>
</dbReference>
<gene>
    <name evidence="1" type="ORF">J512_3565</name>
</gene>
<dbReference type="PATRIC" id="fig|1310613.3.peg.3419"/>
<dbReference type="InterPro" id="IPR023214">
    <property type="entry name" value="HAD_sf"/>
</dbReference>
<dbReference type="EMBL" id="JEWH01000065">
    <property type="protein sequence ID" value="EXB03971.1"/>
    <property type="molecule type" value="Genomic_DNA"/>
</dbReference>
<dbReference type="Proteomes" id="UP000020595">
    <property type="component" value="Unassembled WGS sequence"/>
</dbReference>
<organism evidence="1 2">
    <name type="scientific">Acinetobacter baumannii (strain 1295743)</name>
    <dbReference type="NCBI Taxonomy" id="1310613"/>
    <lineage>
        <taxon>Bacteria</taxon>
        <taxon>Pseudomonadati</taxon>
        <taxon>Pseudomonadota</taxon>
        <taxon>Gammaproteobacteria</taxon>
        <taxon>Moraxellales</taxon>
        <taxon>Moraxellaceae</taxon>
        <taxon>Acinetobacter</taxon>
        <taxon>Acinetobacter calcoaceticus/baumannii complex</taxon>
    </lineage>
</organism>
<dbReference type="AlphaFoldDB" id="A0A009I074"/>
<dbReference type="RefSeq" id="WP_032051690.1">
    <property type="nucleotide sequence ID" value="NZ_JEWH01000065.1"/>
</dbReference>
<dbReference type="SUPFAM" id="SSF56784">
    <property type="entry name" value="HAD-like"/>
    <property type="match status" value="1"/>
</dbReference>
<evidence type="ECO:0000313" key="1">
    <source>
        <dbReference type="EMBL" id="EXB03971.1"/>
    </source>
</evidence>
<dbReference type="PANTHER" id="PTHR43611">
    <property type="entry name" value="ALPHA-D-GLUCOSE 1-PHOSPHATE PHOSPHATASE"/>
    <property type="match status" value="1"/>
</dbReference>
<dbReference type="PANTHER" id="PTHR43611:SF3">
    <property type="entry name" value="FLAVIN MONONUCLEOTIDE HYDROLASE 1, CHLOROPLATIC"/>
    <property type="match status" value="1"/>
</dbReference>
<dbReference type="SFLD" id="SFLDS00003">
    <property type="entry name" value="Haloacid_Dehalogenase"/>
    <property type="match status" value="1"/>
</dbReference>
<reference evidence="1 2" key="1">
    <citation type="submission" date="2014-02" db="EMBL/GenBank/DDBJ databases">
        <title>Comparative genomics and transcriptomics to identify genetic mechanisms underlying the emergence of carbapenem resistant Acinetobacter baumannii (CRAb).</title>
        <authorList>
            <person name="Harris A.D."/>
            <person name="Johnson K.J."/>
            <person name="George J."/>
            <person name="Shefchek K."/>
            <person name="Daugherty S.C."/>
            <person name="Parankush S."/>
            <person name="Sadzewicz L."/>
            <person name="Tallon L."/>
            <person name="Sengamalay N."/>
            <person name="Hazen T.H."/>
            <person name="Rasko D.A."/>
        </authorList>
    </citation>
    <scope>NUCLEOTIDE SEQUENCE [LARGE SCALE GENOMIC DNA]</scope>
    <source>
        <strain evidence="1 2">1295743</strain>
    </source>
</reference>
<dbReference type="SFLD" id="SFLDG01129">
    <property type="entry name" value="C1.5:_HAD__Beta-PGM__Phosphata"/>
    <property type="match status" value="1"/>
</dbReference>
<dbReference type="InterPro" id="IPR036412">
    <property type="entry name" value="HAD-like_sf"/>
</dbReference>
<name>A0A009I074_ACIB9</name>
<dbReference type="NCBIfam" id="TIGR01509">
    <property type="entry name" value="HAD-SF-IA-v3"/>
    <property type="match status" value="1"/>
</dbReference>
<sequence>MNKIVLFDMDGTLLDLAFDDFIWNECLPKRHSETHHLSLTESQEILNQFYRSHKHTLAWYSSNFWTQTTSVDVLKLQQEFQHKIKARSGCMELLSALKAQDYQCWLVTNADCASLKLKLDNVPIQDFFEVIVSSEQIGYAKEDIQFWKELQRLHNFAPESTIFLDDTLPVLKTAEKFGIRHLFTILQPSSLKSIRQPQDLEYNALDQLTELLSILNQIDRKDNDVKIA</sequence>
<keyword evidence="1" id="KW-0378">Hydrolase</keyword>
<evidence type="ECO:0000313" key="2">
    <source>
        <dbReference type="Proteomes" id="UP000020595"/>
    </source>
</evidence>
<dbReference type="Gene3D" id="3.40.50.1000">
    <property type="entry name" value="HAD superfamily/HAD-like"/>
    <property type="match status" value="1"/>
</dbReference>
<comment type="caution">
    <text evidence="1">The sequence shown here is derived from an EMBL/GenBank/DDBJ whole genome shotgun (WGS) entry which is preliminary data.</text>
</comment>
<proteinExistence type="predicted"/>
<accession>A0A009I074</accession>
<dbReference type="InterPro" id="IPR006439">
    <property type="entry name" value="HAD-SF_hydro_IA"/>
</dbReference>